<gene>
    <name evidence="3" type="ORF">DV515_00003700</name>
</gene>
<evidence type="ECO:0000313" key="3">
    <source>
        <dbReference type="EMBL" id="RLW07767.1"/>
    </source>
</evidence>
<dbReference type="GO" id="GO:0003774">
    <property type="term" value="F:cytoskeletal motor activity"/>
    <property type="evidence" value="ECO:0007669"/>
    <property type="project" value="InterPro"/>
</dbReference>
<evidence type="ECO:0000313" key="4">
    <source>
        <dbReference type="Proteomes" id="UP000276834"/>
    </source>
</evidence>
<dbReference type="Proteomes" id="UP000276834">
    <property type="component" value="Unassembled WGS sequence"/>
</dbReference>
<dbReference type="PANTHER" id="PTHR47335:SF1">
    <property type="entry name" value="UNCONVENTIONAL MYOSIN-XVI"/>
    <property type="match status" value="1"/>
</dbReference>
<dbReference type="InterPro" id="IPR027417">
    <property type="entry name" value="P-loop_NTPase"/>
</dbReference>
<dbReference type="InterPro" id="IPR052838">
    <property type="entry name" value="Myosin-XVI"/>
</dbReference>
<comment type="similarity">
    <text evidence="1">Belongs to the TRAFAC class myosin-kinesin ATPase superfamily. Myosin family.</text>
</comment>
<keyword evidence="1" id="KW-0518">Myosin</keyword>
<dbReference type="Gene3D" id="1.20.120.720">
    <property type="entry name" value="Myosin VI head, motor domain, U50 subdomain"/>
    <property type="match status" value="1"/>
</dbReference>
<feature type="domain" description="Myosin motor" evidence="2">
    <location>
        <begin position="1"/>
        <end position="99"/>
    </location>
</feature>
<dbReference type="SUPFAM" id="SSF52540">
    <property type="entry name" value="P-loop containing nucleoside triphosphate hydrolases"/>
    <property type="match status" value="1"/>
</dbReference>
<evidence type="ECO:0000259" key="2">
    <source>
        <dbReference type="PROSITE" id="PS51456"/>
    </source>
</evidence>
<comment type="caution">
    <text evidence="1">Lacks conserved residue(s) required for the propagation of feature annotation.</text>
</comment>
<evidence type="ECO:0000256" key="1">
    <source>
        <dbReference type="PROSITE-ProRule" id="PRU00782"/>
    </source>
</evidence>
<dbReference type="GO" id="GO:0051015">
    <property type="term" value="F:actin filament binding"/>
    <property type="evidence" value="ECO:0007669"/>
    <property type="project" value="TreeGrafter"/>
</dbReference>
<name>A0A3L8ST72_CHLGU</name>
<protein>
    <recommendedName>
        <fullName evidence="2">Myosin motor domain-containing protein</fullName>
    </recommendedName>
</protein>
<dbReference type="GO" id="GO:0016459">
    <property type="term" value="C:myosin complex"/>
    <property type="evidence" value="ECO:0007669"/>
    <property type="project" value="UniProtKB-KW"/>
</dbReference>
<dbReference type="GO" id="GO:2000134">
    <property type="term" value="P:negative regulation of G1/S transition of mitotic cell cycle"/>
    <property type="evidence" value="ECO:0007669"/>
    <property type="project" value="TreeGrafter"/>
</dbReference>
<dbReference type="GO" id="GO:0043491">
    <property type="term" value="P:phosphatidylinositol 3-kinase/protein kinase B signal transduction"/>
    <property type="evidence" value="ECO:0007669"/>
    <property type="project" value="TreeGrafter"/>
</dbReference>
<dbReference type="GO" id="GO:0005654">
    <property type="term" value="C:nucleoplasm"/>
    <property type="evidence" value="ECO:0007669"/>
    <property type="project" value="TreeGrafter"/>
</dbReference>
<dbReference type="PANTHER" id="PTHR47335">
    <property type="entry name" value="UNCONVENTIONAL MYOSIN-XVI"/>
    <property type="match status" value="1"/>
</dbReference>
<dbReference type="GO" id="GO:0005524">
    <property type="term" value="F:ATP binding"/>
    <property type="evidence" value="ECO:0007669"/>
    <property type="project" value="InterPro"/>
</dbReference>
<organism evidence="3 4">
    <name type="scientific">Chloebia gouldiae</name>
    <name type="common">Gouldian finch</name>
    <name type="synonym">Erythrura gouldiae</name>
    <dbReference type="NCBI Taxonomy" id="44316"/>
    <lineage>
        <taxon>Eukaryota</taxon>
        <taxon>Metazoa</taxon>
        <taxon>Chordata</taxon>
        <taxon>Craniata</taxon>
        <taxon>Vertebrata</taxon>
        <taxon>Euteleostomi</taxon>
        <taxon>Archelosauria</taxon>
        <taxon>Archosauria</taxon>
        <taxon>Dinosauria</taxon>
        <taxon>Saurischia</taxon>
        <taxon>Theropoda</taxon>
        <taxon>Coelurosauria</taxon>
        <taxon>Aves</taxon>
        <taxon>Neognathae</taxon>
        <taxon>Neoaves</taxon>
        <taxon>Telluraves</taxon>
        <taxon>Australaves</taxon>
        <taxon>Passeriformes</taxon>
        <taxon>Passeroidea</taxon>
        <taxon>Passeridae</taxon>
        <taxon>Chloebia</taxon>
    </lineage>
</organism>
<accession>A0A3L8ST72</accession>
<feature type="non-terminal residue" evidence="3">
    <location>
        <position position="1"/>
    </location>
</feature>
<sequence>ILHLGDIRFTSLTDAETAFVSDLQLLEQVAGMLQVSPDELASALTTDVQYFKGDTIVRRHTIEIADFYRDLLAKSLYGRLFSFLVNTINCYLQNQDESG</sequence>
<proteinExistence type="inferred from homology"/>
<dbReference type="EMBL" id="QUSF01000007">
    <property type="protein sequence ID" value="RLW07767.1"/>
    <property type="molecule type" value="Genomic_DNA"/>
</dbReference>
<keyword evidence="1" id="KW-0009">Actin-binding</keyword>
<dbReference type="GO" id="GO:0048812">
    <property type="term" value="P:neuron projection morphogenesis"/>
    <property type="evidence" value="ECO:0007669"/>
    <property type="project" value="TreeGrafter"/>
</dbReference>
<dbReference type="InterPro" id="IPR001609">
    <property type="entry name" value="Myosin_head_motor_dom-like"/>
</dbReference>
<feature type="non-terminal residue" evidence="3">
    <location>
        <position position="99"/>
    </location>
</feature>
<keyword evidence="4" id="KW-1185">Reference proteome</keyword>
<dbReference type="GO" id="GO:0019903">
    <property type="term" value="F:protein phosphatase binding"/>
    <property type="evidence" value="ECO:0007669"/>
    <property type="project" value="TreeGrafter"/>
</dbReference>
<dbReference type="GO" id="GO:0048471">
    <property type="term" value="C:perinuclear region of cytoplasm"/>
    <property type="evidence" value="ECO:0007669"/>
    <property type="project" value="TreeGrafter"/>
</dbReference>
<reference evidence="3 4" key="1">
    <citation type="journal article" date="2018" name="Proc. R. Soc. B">
        <title>A non-coding region near Follistatin controls head colour polymorphism in the Gouldian finch.</title>
        <authorList>
            <person name="Toomey M.B."/>
            <person name="Marques C.I."/>
            <person name="Andrade P."/>
            <person name="Araujo P.M."/>
            <person name="Sabatino S."/>
            <person name="Gazda M.A."/>
            <person name="Afonso S."/>
            <person name="Lopes R.J."/>
            <person name="Corbo J.C."/>
            <person name="Carneiro M."/>
        </authorList>
    </citation>
    <scope>NUCLEOTIDE SEQUENCE [LARGE SCALE GENOMIC DNA]</scope>
    <source>
        <strain evidence="3">Red01</strain>
        <tissue evidence="3">Muscle</tissue>
    </source>
</reference>
<dbReference type="AlphaFoldDB" id="A0A3L8ST72"/>
<comment type="caution">
    <text evidence="3">The sequence shown here is derived from an EMBL/GenBank/DDBJ whole genome shotgun (WGS) entry which is preliminary data.</text>
</comment>
<dbReference type="OrthoDB" id="9935913at2759"/>
<dbReference type="PROSITE" id="PS51456">
    <property type="entry name" value="MYOSIN_MOTOR"/>
    <property type="match status" value="1"/>
</dbReference>
<dbReference type="Pfam" id="PF00063">
    <property type="entry name" value="Myosin_head"/>
    <property type="match status" value="1"/>
</dbReference>
<keyword evidence="1" id="KW-0505">Motor protein</keyword>